<proteinExistence type="predicted"/>
<keyword evidence="3" id="KW-1185">Reference proteome</keyword>
<feature type="transmembrane region" description="Helical" evidence="1">
    <location>
        <begin position="52"/>
        <end position="71"/>
    </location>
</feature>
<dbReference type="KEGG" id="apac:S7S_14860"/>
<dbReference type="RefSeq" id="WP_008733694.1">
    <property type="nucleotide sequence ID" value="NZ_CP004387.1"/>
</dbReference>
<reference evidence="2 3" key="1">
    <citation type="journal article" date="2012" name="J. Bacteriol.">
        <title>Genome sequence of an alkane-degrading bacterium, Alcanivorax pacificus type strain W11-5, isolated from deep sea sediment.</title>
        <authorList>
            <person name="Lai Q."/>
            <person name="Shao Z."/>
        </authorList>
    </citation>
    <scope>NUCLEOTIDE SEQUENCE [LARGE SCALE GENOMIC DNA]</scope>
    <source>
        <strain evidence="2 3">W11-5</strain>
    </source>
</reference>
<gene>
    <name evidence="2" type="ORF">S7S_14860</name>
</gene>
<dbReference type="HOGENOM" id="CLU_2128343_0_0_6"/>
<evidence type="ECO:0000313" key="2">
    <source>
        <dbReference type="EMBL" id="AJD49384.1"/>
    </source>
</evidence>
<dbReference type="Proteomes" id="UP000006764">
    <property type="component" value="Chromosome"/>
</dbReference>
<feature type="transmembrane region" description="Helical" evidence="1">
    <location>
        <begin position="91"/>
        <end position="116"/>
    </location>
</feature>
<accession>A0A0B4XM68</accession>
<keyword evidence="1" id="KW-0472">Membrane</keyword>
<protein>
    <submittedName>
        <fullName evidence="2">Uncharacterized protein</fullName>
    </submittedName>
</protein>
<sequence>MQDDSLRSPYHPVQLVVGLSIWAVWFVIIYAGLSVACEQQPGGLQQGSLTSVNLVLMAFTMLTCGLLLFLAHHNWRSARRMWRALSSSQRFIVRLSVALDLVAALVTLAVGLPAVVLPPCL</sequence>
<dbReference type="AlphaFoldDB" id="A0A0B4XM68"/>
<dbReference type="STRING" id="391936.S7S_14860"/>
<evidence type="ECO:0000256" key="1">
    <source>
        <dbReference type="SAM" id="Phobius"/>
    </source>
</evidence>
<keyword evidence="1" id="KW-0812">Transmembrane</keyword>
<dbReference type="EMBL" id="CP004387">
    <property type="protein sequence ID" value="AJD49384.1"/>
    <property type="molecule type" value="Genomic_DNA"/>
</dbReference>
<evidence type="ECO:0000313" key="3">
    <source>
        <dbReference type="Proteomes" id="UP000006764"/>
    </source>
</evidence>
<name>A0A0B4XM68_9GAMM</name>
<feature type="transmembrane region" description="Helical" evidence="1">
    <location>
        <begin position="12"/>
        <end position="32"/>
    </location>
</feature>
<keyword evidence="1" id="KW-1133">Transmembrane helix</keyword>
<dbReference type="OrthoDB" id="8549814at2"/>
<organism evidence="2 3">
    <name type="scientific">Isoalcanivorax pacificus W11-5</name>
    <dbReference type="NCBI Taxonomy" id="391936"/>
    <lineage>
        <taxon>Bacteria</taxon>
        <taxon>Pseudomonadati</taxon>
        <taxon>Pseudomonadota</taxon>
        <taxon>Gammaproteobacteria</taxon>
        <taxon>Oceanospirillales</taxon>
        <taxon>Alcanivoracaceae</taxon>
        <taxon>Isoalcanivorax</taxon>
    </lineage>
</organism>